<gene>
    <name evidence="3" type="ORF">M3P21_11845</name>
</gene>
<evidence type="ECO:0000313" key="4">
    <source>
        <dbReference type="Proteomes" id="UP001203880"/>
    </source>
</evidence>
<dbReference type="Proteomes" id="UP001203880">
    <property type="component" value="Unassembled WGS sequence"/>
</dbReference>
<dbReference type="Pfam" id="PF07969">
    <property type="entry name" value="Amidohydro_3"/>
    <property type="match status" value="1"/>
</dbReference>
<dbReference type="Gene3D" id="2.30.40.10">
    <property type="entry name" value="Urease, subunit C, domain 1"/>
    <property type="match status" value="2"/>
</dbReference>
<proteinExistence type="predicted"/>
<comment type="caution">
    <text evidence="3">The sequence shown here is derived from an EMBL/GenBank/DDBJ whole genome shotgun (WGS) entry which is preliminary data.</text>
</comment>
<sequence>MLTLLTNAEVYAPDPLGPDSILIAGKKIAYLRFREAGCQADRFTISSDGGGCLPAFDREGRLTRFGVGVPLDEALAPLTHNVADLLKLHHKGRLAVGMDADLVILDGDLDVRDVMARGNWHLRDHQTVRRGMYEATA</sequence>
<evidence type="ECO:0000313" key="3">
    <source>
        <dbReference type="EMBL" id="MCL6284219.1"/>
    </source>
</evidence>
<reference evidence="3" key="1">
    <citation type="submission" date="2022-05" db="EMBL/GenBank/DDBJ databases">
        <authorList>
            <person name="Park J.-S."/>
        </authorList>
    </citation>
    <scope>NUCLEOTIDE SEQUENCE</scope>
    <source>
        <strain evidence="3">2012CJ41-6</strain>
    </source>
</reference>
<organism evidence="3 4">
    <name type="scientific">Ruegeria spongiae</name>
    <dbReference type="NCBI Taxonomy" id="2942209"/>
    <lineage>
        <taxon>Bacteria</taxon>
        <taxon>Pseudomonadati</taxon>
        <taxon>Pseudomonadota</taxon>
        <taxon>Alphaproteobacteria</taxon>
        <taxon>Rhodobacterales</taxon>
        <taxon>Roseobacteraceae</taxon>
        <taxon>Ruegeria</taxon>
    </lineage>
</organism>
<dbReference type="PANTHER" id="PTHR11113">
    <property type="entry name" value="N-ACETYLGLUCOSAMINE-6-PHOSPHATE DEACETYLASE"/>
    <property type="match status" value="1"/>
</dbReference>
<feature type="domain" description="Amidohydrolase 3" evidence="2">
    <location>
        <begin position="58"/>
        <end position="116"/>
    </location>
</feature>
<dbReference type="EMBL" id="JAMFMB010000013">
    <property type="protein sequence ID" value="MCL6284219.1"/>
    <property type="molecule type" value="Genomic_DNA"/>
</dbReference>
<accession>A0ABT0Q2X2</accession>
<keyword evidence="4" id="KW-1185">Reference proteome</keyword>
<dbReference type="InterPro" id="IPR013108">
    <property type="entry name" value="Amidohydro_3"/>
</dbReference>
<protein>
    <submittedName>
        <fullName evidence="3">Amidohydrolase family protein</fullName>
    </submittedName>
</protein>
<dbReference type="RefSeq" id="WP_249710212.1">
    <property type="nucleotide sequence ID" value="NZ_JAMFMB010000013.1"/>
</dbReference>
<dbReference type="PANTHER" id="PTHR11113:SF14">
    <property type="entry name" value="N-ACETYLGLUCOSAMINE-6-PHOSPHATE DEACETYLASE"/>
    <property type="match status" value="1"/>
</dbReference>
<dbReference type="SUPFAM" id="SSF51338">
    <property type="entry name" value="Composite domain of metallo-dependent hydrolases"/>
    <property type="match status" value="1"/>
</dbReference>
<evidence type="ECO:0000256" key="1">
    <source>
        <dbReference type="ARBA" id="ARBA00022801"/>
    </source>
</evidence>
<evidence type="ECO:0000259" key="2">
    <source>
        <dbReference type="Pfam" id="PF07969"/>
    </source>
</evidence>
<keyword evidence="1" id="KW-0378">Hydrolase</keyword>
<dbReference type="InterPro" id="IPR011059">
    <property type="entry name" value="Metal-dep_hydrolase_composite"/>
</dbReference>
<name>A0ABT0Q2X2_9RHOB</name>